<dbReference type="SUPFAM" id="SSF53098">
    <property type="entry name" value="Ribonuclease H-like"/>
    <property type="match status" value="1"/>
</dbReference>
<gene>
    <name evidence="2" type="ORF">FYK55_28305</name>
</gene>
<comment type="caution">
    <text evidence="2">The sequence shown here is derived from an EMBL/GenBank/DDBJ whole genome shotgun (WGS) entry which is preliminary data.</text>
</comment>
<dbReference type="PANTHER" id="PTHR47515">
    <property type="entry name" value="LOW CALCIUM RESPONSE LOCUS PROTEIN T"/>
    <property type="match status" value="1"/>
</dbReference>
<dbReference type="PANTHER" id="PTHR47515:SF1">
    <property type="entry name" value="BLR2054 PROTEIN"/>
    <property type="match status" value="1"/>
</dbReference>
<dbReference type="RefSeq" id="WP_150079987.1">
    <property type="nucleotide sequence ID" value="NZ_VWOX01000040.1"/>
</dbReference>
<name>A0A5M6CMQ1_9BACT</name>
<dbReference type="PROSITE" id="PS50994">
    <property type="entry name" value="INTEGRASE"/>
    <property type="match status" value="1"/>
</dbReference>
<evidence type="ECO:0000313" key="2">
    <source>
        <dbReference type="EMBL" id="KAA5535690.1"/>
    </source>
</evidence>
<dbReference type="InterPro" id="IPR012337">
    <property type="entry name" value="RNaseH-like_sf"/>
</dbReference>
<keyword evidence="3" id="KW-1185">Reference proteome</keyword>
<evidence type="ECO:0000259" key="1">
    <source>
        <dbReference type="PROSITE" id="PS50994"/>
    </source>
</evidence>
<proteinExistence type="predicted"/>
<dbReference type="InterPro" id="IPR025948">
    <property type="entry name" value="HTH-like_dom"/>
</dbReference>
<dbReference type="Pfam" id="PF13276">
    <property type="entry name" value="HTH_21"/>
    <property type="match status" value="1"/>
</dbReference>
<dbReference type="EMBL" id="VWOX01000040">
    <property type="protein sequence ID" value="KAA5535690.1"/>
    <property type="molecule type" value="Genomic_DNA"/>
</dbReference>
<feature type="domain" description="Integrase catalytic" evidence="1">
    <location>
        <begin position="104"/>
        <end position="139"/>
    </location>
</feature>
<reference evidence="2 3" key="1">
    <citation type="submission" date="2019-08" db="EMBL/GenBank/DDBJ databases">
        <authorList>
            <person name="Dhanesh K."/>
            <person name="Kumar G."/>
            <person name="Sasikala C."/>
            <person name="Venkata Ramana C."/>
        </authorList>
    </citation>
    <scope>NUCLEOTIDE SEQUENCE [LARGE SCALE GENOMIC DNA]</scope>
    <source>
        <strain evidence="2 3">JC645</strain>
    </source>
</reference>
<dbReference type="GO" id="GO:0015074">
    <property type="term" value="P:DNA integration"/>
    <property type="evidence" value="ECO:0007669"/>
    <property type="project" value="InterPro"/>
</dbReference>
<dbReference type="AlphaFoldDB" id="A0A5M6CMQ1"/>
<dbReference type="Proteomes" id="UP000324479">
    <property type="component" value="Unassembled WGS sequence"/>
</dbReference>
<accession>A0A5M6CMQ1</accession>
<organism evidence="2 3">
    <name type="scientific">Roseiconus nitratireducens</name>
    <dbReference type="NCBI Taxonomy" id="2605748"/>
    <lineage>
        <taxon>Bacteria</taxon>
        <taxon>Pseudomonadati</taxon>
        <taxon>Planctomycetota</taxon>
        <taxon>Planctomycetia</taxon>
        <taxon>Pirellulales</taxon>
        <taxon>Pirellulaceae</taxon>
        <taxon>Roseiconus</taxon>
    </lineage>
</organism>
<dbReference type="InterPro" id="IPR001584">
    <property type="entry name" value="Integrase_cat-core"/>
</dbReference>
<protein>
    <submittedName>
        <fullName evidence="2">Transposase</fullName>
    </submittedName>
</protein>
<sequence length="139" mass="16588">MLQHCFNVSERRACKTLGVARSTQRYKATTKCDEGSLTTRIMELVREFPRLGYRQITRLLRQQGWRVNFKRVYRIWRREGLKVPVKKVKKRRLGDSGGGIVRRRAERPNHVWALDFIFDRTCNGRHLKILTVIDEFTRE</sequence>
<evidence type="ECO:0000313" key="3">
    <source>
        <dbReference type="Proteomes" id="UP000324479"/>
    </source>
</evidence>